<dbReference type="GO" id="GO:0005634">
    <property type="term" value="C:nucleus"/>
    <property type="evidence" value="ECO:0007669"/>
    <property type="project" value="UniProtKB-SubCell"/>
</dbReference>
<accession>A0A2I0A4U5</accession>
<evidence type="ECO:0000256" key="6">
    <source>
        <dbReference type="RuleBase" id="RU367028"/>
    </source>
</evidence>
<dbReference type="PANTHER" id="PTHR33057">
    <property type="entry name" value="TRANSCRIPTION REPRESSOR OFP7-RELATED"/>
    <property type="match status" value="1"/>
</dbReference>
<evidence type="ECO:0000313" key="9">
    <source>
        <dbReference type="EMBL" id="PKA50568.1"/>
    </source>
</evidence>
<sequence length="288" mass="32806">MGNYKFKFSDMVPNAWFHKLKDMSRANKIQNRNLHSRTSSPSNQNPSQSDAFLRSRASYYFSGRAEPEKPCSSSLLHSKSSDTVFPPEPPRKSKTRRRRKPISPTANLLSPSVSSSFHRRLPDEDDADDFPCSCKLTSSPTDIIIDVGTKRTELDLRPIATKPVKKETEQVTARKSPAGIHRLRMRASSPRMAARKVQLGRKSVSKREKGLAESFAVVKSSSDPQKDFRDSMVEMIVENNIRKTKDLEELLACYLSLNSKEYHDVIIKEFEQIWFNLMDISSYVKSTT</sequence>
<evidence type="ECO:0000256" key="2">
    <source>
        <dbReference type="ARBA" id="ARBA00022491"/>
    </source>
</evidence>
<dbReference type="NCBIfam" id="TIGR01568">
    <property type="entry name" value="A_thal_3678"/>
    <property type="match status" value="1"/>
</dbReference>
<comment type="function">
    <text evidence="6">Transcriptional repressor that regulates multiple aspects of plant growth and development.</text>
</comment>
<evidence type="ECO:0000256" key="7">
    <source>
        <dbReference type="SAM" id="MobiDB-lite"/>
    </source>
</evidence>
<evidence type="ECO:0000256" key="1">
    <source>
        <dbReference type="ARBA" id="ARBA00004123"/>
    </source>
</evidence>
<name>A0A2I0A4U5_9ASPA</name>
<evidence type="ECO:0000259" key="8">
    <source>
        <dbReference type="PROSITE" id="PS51754"/>
    </source>
</evidence>
<dbReference type="STRING" id="1088818.A0A2I0A4U5"/>
<protein>
    <recommendedName>
        <fullName evidence="6">Transcription repressor</fullName>
    </recommendedName>
    <alternativeName>
        <fullName evidence="6">Ovate family protein</fullName>
    </alternativeName>
</protein>
<dbReference type="PANTHER" id="PTHR33057:SF128">
    <property type="entry name" value="TRANSCRIPTION REPRESSOR OFP3"/>
    <property type="match status" value="1"/>
</dbReference>
<dbReference type="OrthoDB" id="1928390at2759"/>
<keyword evidence="5 6" id="KW-0539">Nucleus</keyword>
<organism evidence="9 10">
    <name type="scientific">Apostasia shenzhenica</name>
    <dbReference type="NCBI Taxonomy" id="1088818"/>
    <lineage>
        <taxon>Eukaryota</taxon>
        <taxon>Viridiplantae</taxon>
        <taxon>Streptophyta</taxon>
        <taxon>Embryophyta</taxon>
        <taxon>Tracheophyta</taxon>
        <taxon>Spermatophyta</taxon>
        <taxon>Magnoliopsida</taxon>
        <taxon>Liliopsida</taxon>
        <taxon>Asparagales</taxon>
        <taxon>Orchidaceae</taxon>
        <taxon>Apostasioideae</taxon>
        <taxon>Apostasia</taxon>
    </lineage>
</organism>
<dbReference type="PROSITE" id="PS51754">
    <property type="entry name" value="OVATE"/>
    <property type="match status" value="1"/>
</dbReference>
<dbReference type="Pfam" id="PF13724">
    <property type="entry name" value="DNA_binding_2"/>
    <property type="match status" value="1"/>
</dbReference>
<evidence type="ECO:0000256" key="5">
    <source>
        <dbReference type="ARBA" id="ARBA00023242"/>
    </source>
</evidence>
<reference evidence="9 10" key="1">
    <citation type="journal article" date="2017" name="Nature">
        <title>The Apostasia genome and the evolution of orchids.</title>
        <authorList>
            <person name="Zhang G.Q."/>
            <person name="Liu K.W."/>
            <person name="Li Z."/>
            <person name="Lohaus R."/>
            <person name="Hsiao Y.Y."/>
            <person name="Niu S.C."/>
            <person name="Wang J.Y."/>
            <person name="Lin Y.C."/>
            <person name="Xu Q."/>
            <person name="Chen L.J."/>
            <person name="Yoshida K."/>
            <person name="Fujiwara S."/>
            <person name="Wang Z.W."/>
            <person name="Zhang Y.Q."/>
            <person name="Mitsuda N."/>
            <person name="Wang M."/>
            <person name="Liu G.H."/>
            <person name="Pecoraro L."/>
            <person name="Huang H.X."/>
            <person name="Xiao X.J."/>
            <person name="Lin M."/>
            <person name="Wu X.Y."/>
            <person name="Wu W.L."/>
            <person name="Chen Y.Y."/>
            <person name="Chang S.B."/>
            <person name="Sakamoto S."/>
            <person name="Ohme-Takagi M."/>
            <person name="Yagi M."/>
            <person name="Zeng S.J."/>
            <person name="Shen C.Y."/>
            <person name="Yeh C.M."/>
            <person name="Luo Y.B."/>
            <person name="Tsai W.C."/>
            <person name="Van de Peer Y."/>
            <person name="Liu Z.J."/>
        </authorList>
    </citation>
    <scope>NUCLEOTIDE SEQUENCE [LARGE SCALE GENOMIC DNA]</scope>
    <source>
        <strain evidence="10">cv. Shenzhen</strain>
        <tissue evidence="9">Stem</tissue>
    </source>
</reference>
<gene>
    <name evidence="9" type="ORF">AXF42_Ash013783</name>
</gene>
<feature type="compositionally biased region" description="Basic residues" evidence="7">
    <location>
        <begin position="92"/>
        <end position="101"/>
    </location>
</feature>
<feature type="domain" description="OVATE" evidence="8">
    <location>
        <begin position="217"/>
        <end position="276"/>
    </location>
</feature>
<evidence type="ECO:0000313" key="10">
    <source>
        <dbReference type="Proteomes" id="UP000236161"/>
    </source>
</evidence>
<dbReference type="GO" id="GO:0003677">
    <property type="term" value="F:DNA binding"/>
    <property type="evidence" value="ECO:0007669"/>
    <property type="project" value="InterPro"/>
</dbReference>
<dbReference type="Pfam" id="PF04844">
    <property type="entry name" value="Ovate"/>
    <property type="match status" value="1"/>
</dbReference>
<dbReference type="Proteomes" id="UP000236161">
    <property type="component" value="Unassembled WGS sequence"/>
</dbReference>
<feature type="compositionally biased region" description="Polar residues" evidence="7">
    <location>
        <begin position="104"/>
        <end position="116"/>
    </location>
</feature>
<feature type="region of interest" description="Disordered" evidence="7">
    <location>
        <begin position="70"/>
        <end position="124"/>
    </location>
</feature>
<dbReference type="InterPro" id="IPR025830">
    <property type="entry name" value="DNA_bnd_dom_ovate"/>
</dbReference>
<keyword evidence="10" id="KW-1185">Reference proteome</keyword>
<dbReference type="InterPro" id="IPR006458">
    <property type="entry name" value="Ovate_C"/>
</dbReference>
<evidence type="ECO:0000256" key="4">
    <source>
        <dbReference type="ARBA" id="ARBA00023163"/>
    </source>
</evidence>
<keyword evidence="3 6" id="KW-0805">Transcription regulation</keyword>
<dbReference type="InterPro" id="IPR038933">
    <property type="entry name" value="Ovate"/>
</dbReference>
<comment type="subcellular location">
    <subcellularLocation>
        <location evidence="1 6">Nucleus</location>
    </subcellularLocation>
</comment>
<proteinExistence type="predicted"/>
<dbReference type="EMBL" id="KZ452023">
    <property type="protein sequence ID" value="PKA50568.1"/>
    <property type="molecule type" value="Genomic_DNA"/>
</dbReference>
<dbReference type="GO" id="GO:0045892">
    <property type="term" value="P:negative regulation of DNA-templated transcription"/>
    <property type="evidence" value="ECO:0007669"/>
    <property type="project" value="UniProtKB-UniRule"/>
</dbReference>
<evidence type="ECO:0000256" key="3">
    <source>
        <dbReference type="ARBA" id="ARBA00023015"/>
    </source>
</evidence>
<keyword evidence="2 6" id="KW-0678">Repressor</keyword>
<dbReference type="AlphaFoldDB" id="A0A2I0A4U5"/>
<keyword evidence="4 6" id="KW-0804">Transcription</keyword>